<dbReference type="Proteomes" id="UP000237684">
    <property type="component" value="Unassembled WGS sequence"/>
</dbReference>
<evidence type="ECO:0008006" key="4">
    <source>
        <dbReference type="Google" id="ProtNLM"/>
    </source>
</evidence>
<comment type="caution">
    <text evidence="2">The sequence shown here is derived from an EMBL/GenBank/DDBJ whole genome shotgun (WGS) entry which is preliminary data.</text>
</comment>
<sequence>MIIFGTKFWAWGSALTREIWRCSQCGHNGQFIEKSGMNFITLYWIIPVIPISGVKKMVQCPNCKARYEDNGPPPQNGPTSGPYNDGSMQTHSNPPIARP</sequence>
<reference evidence="2 3" key="1">
    <citation type="journal article" date="2018" name="Syst. Appl. Microbiol.">
        <title>Abditibacterium utsteinense sp. nov., the first cultivated member of candidate phylum FBP, isolated from ice-free Antarctic soil samples.</title>
        <authorList>
            <person name="Tahon G."/>
            <person name="Tytgat B."/>
            <person name="Lebbe L."/>
            <person name="Carlier A."/>
            <person name="Willems A."/>
        </authorList>
    </citation>
    <scope>NUCLEOTIDE SEQUENCE [LARGE SCALE GENOMIC DNA]</scope>
    <source>
        <strain evidence="2 3">LMG 29911</strain>
    </source>
</reference>
<evidence type="ECO:0000313" key="2">
    <source>
        <dbReference type="EMBL" id="PQV64152.1"/>
    </source>
</evidence>
<dbReference type="InParanoid" id="A0A2S8STM1"/>
<gene>
    <name evidence="2" type="ORF">B1R32_107178</name>
</gene>
<dbReference type="EMBL" id="NIGF01000007">
    <property type="protein sequence ID" value="PQV64152.1"/>
    <property type="molecule type" value="Genomic_DNA"/>
</dbReference>
<dbReference type="OrthoDB" id="166721at2"/>
<accession>A0A2S8STM1</accession>
<proteinExistence type="predicted"/>
<feature type="compositionally biased region" description="Polar residues" evidence="1">
    <location>
        <begin position="77"/>
        <end position="93"/>
    </location>
</feature>
<evidence type="ECO:0000313" key="3">
    <source>
        <dbReference type="Proteomes" id="UP000237684"/>
    </source>
</evidence>
<evidence type="ECO:0000256" key="1">
    <source>
        <dbReference type="SAM" id="MobiDB-lite"/>
    </source>
</evidence>
<organism evidence="2 3">
    <name type="scientific">Abditibacterium utsteinense</name>
    <dbReference type="NCBI Taxonomy" id="1960156"/>
    <lineage>
        <taxon>Bacteria</taxon>
        <taxon>Pseudomonadati</taxon>
        <taxon>Abditibacteriota</taxon>
        <taxon>Abditibacteriia</taxon>
        <taxon>Abditibacteriales</taxon>
        <taxon>Abditibacteriaceae</taxon>
        <taxon>Abditibacterium</taxon>
    </lineage>
</organism>
<dbReference type="AlphaFoldDB" id="A0A2S8STM1"/>
<name>A0A2S8STM1_9BACT</name>
<keyword evidence="3" id="KW-1185">Reference proteome</keyword>
<protein>
    <recommendedName>
        <fullName evidence="4">Zinc-ribbon 15 domain-containing protein</fullName>
    </recommendedName>
</protein>
<dbReference type="RefSeq" id="WP_105483616.1">
    <property type="nucleotide sequence ID" value="NZ_NIGF01000007.1"/>
</dbReference>
<feature type="region of interest" description="Disordered" evidence="1">
    <location>
        <begin position="65"/>
        <end position="99"/>
    </location>
</feature>